<proteinExistence type="inferred from homology"/>
<accession>A0A8J6M5X5</accession>
<evidence type="ECO:0000256" key="6">
    <source>
        <dbReference type="PIRSR" id="PIRSR604450-51"/>
    </source>
</evidence>
<gene>
    <name evidence="8" type="primary">thrC</name>
    <name evidence="8" type="ORF">H8S11_00135</name>
</gene>
<comment type="caution">
    <text evidence="8">The sequence shown here is derived from an EMBL/GenBank/DDBJ whole genome shotgun (WGS) entry which is preliminary data.</text>
</comment>
<dbReference type="Gene3D" id="3.40.50.1100">
    <property type="match status" value="2"/>
</dbReference>
<keyword evidence="3 6" id="KW-0663">Pyridoxal phosphate</keyword>
<dbReference type="GO" id="GO:0006567">
    <property type="term" value="P:L-threonine catabolic process"/>
    <property type="evidence" value="ECO:0007669"/>
    <property type="project" value="TreeGrafter"/>
</dbReference>
<dbReference type="PANTHER" id="PTHR48078:SF6">
    <property type="entry name" value="L-THREONINE DEHYDRATASE CATABOLIC TDCB"/>
    <property type="match status" value="1"/>
</dbReference>
<evidence type="ECO:0000256" key="2">
    <source>
        <dbReference type="ARBA" id="ARBA00005517"/>
    </source>
</evidence>
<reference evidence="8" key="1">
    <citation type="submission" date="2020-08" db="EMBL/GenBank/DDBJ databases">
        <title>Genome public.</title>
        <authorList>
            <person name="Liu C."/>
            <person name="Sun Q."/>
        </authorList>
    </citation>
    <scope>NUCLEOTIDE SEQUENCE</scope>
    <source>
        <strain evidence="8">NSJ-23</strain>
    </source>
</reference>
<dbReference type="RefSeq" id="WP_186851781.1">
    <property type="nucleotide sequence ID" value="NZ_JACOPO010000001.1"/>
</dbReference>
<dbReference type="GO" id="GO:0006565">
    <property type="term" value="P:L-serine catabolic process"/>
    <property type="evidence" value="ECO:0007669"/>
    <property type="project" value="TreeGrafter"/>
</dbReference>
<dbReference type="InterPro" id="IPR050147">
    <property type="entry name" value="Ser/Thr_Dehydratase"/>
</dbReference>
<dbReference type="Pfam" id="PF00291">
    <property type="entry name" value="PALP"/>
    <property type="match status" value="1"/>
</dbReference>
<name>A0A8J6M5X5_9FIRM</name>
<keyword evidence="4 8" id="KW-0456">Lyase</keyword>
<dbReference type="EMBL" id="JACOPO010000001">
    <property type="protein sequence ID" value="MBC5721238.1"/>
    <property type="molecule type" value="Genomic_DNA"/>
</dbReference>
<dbReference type="SUPFAM" id="SSF53686">
    <property type="entry name" value="Tryptophan synthase beta subunit-like PLP-dependent enzymes"/>
    <property type="match status" value="1"/>
</dbReference>
<evidence type="ECO:0000313" key="8">
    <source>
        <dbReference type="EMBL" id="MBC5721238.1"/>
    </source>
</evidence>
<dbReference type="GO" id="GO:0004795">
    <property type="term" value="F:threonine synthase activity"/>
    <property type="evidence" value="ECO:0007669"/>
    <property type="project" value="UniProtKB-UniRule"/>
</dbReference>
<dbReference type="GO" id="GO:0003941">
    <property type="term" value="F:L-serine ammonia-lyase activity"/>
    <property type="evidence" value="ECO:0007669"/>
    <property type="project" value="TreeGrafter"/>
</dbReference>
<dbReference type="NCBIfam" id="TIGR00260">
    <property type="entry name" value="thrC"/>
    <property type="match status" value="1"/>
</dbReference>
<organism evidence="8 9">
    <name type="scientific">Flintibacter hominis</name>
    <dbReference type="NCBI Taxonomy" id="2763048"/>
    <lineage>
        <taxon>Bacteria</taxon>
        <taxon>Bacillati</taxon>
        <taxon>Bacillota</taxon>
        <taxon>Clostridia</taxon>
        <taxon>Eubacteriales</taxon>
        <taxon>Flintibacter</taxon>
    </lineage>
</organism>
<evidence type="ECO:0000256" key="1">
    <source>
        <dbReference type="ARBA" id="ARBA00001933"/>
    </source>
</evidence>
<comment type="cofactor">
    <cofactor evidence="1 6">
        <name>pyridoxal 5'-phosphate</name>
        <dbReference type="ChEBI" id="CHEBI:597326"/>
    </cofactor>
</comment>
<evidence type="ECO:0000313" key="9">
    <source>
        <dbReference type="Proteomes" id="UP000628736"/>
    </source>
</evidence>
<dbReference type="AlphaFoldDB" id="A0A8J6M5X5"/>
<evidence type="ECO:0000256" key="4">
    <source>
        <dbReference type="ARBA" id="ARBA00023239"/>
    </source>
</evidence>
<protein>
    <recommendedName>
        <fullName evidence="5">Threonine synthase</fullName>
        <ecNumber evidence="5">4.2.3.1</ecNumber>
    </recommendedName>
</protein>
<feature type="domain" description="Tryptophan synthase beta chain-like PALP" evidence="7">
    <location>
        <begin position="72"/>
        <end position="379"/>
    </location>
</feature>
<evidence type="ECO:0000256" key="3">
    <source>
        <dbReference type="ARBA" id="ARBA00022898"/>
    </source>
</evidence>
<dbReference type="Proteomes" id="UP000628736">
    <property type="component" value="Unassembled WGS sequence"/>
</dbReference>
<evidence type="ECO:0000256" key="5">
    <source>
        <dbReference type="NCBIfam" id="TIGR00260"/>
    </source>
</evidence>
<comment type="similarity">
    <text evidence="2">Belongs to the threonine synthase family.</text>
</comment>
<dbReference type="EC" id="4.2.3.1" evidence="5"/>
<dbReference type="GO" id="GO:0004794">
    <property type="term" value="F:threonine deaminase activity"/>
    <property type="evidence" value="ECO:0007669"/>
    <property type="project" value="TreeGrafter"/>
</dbReference>
<dbReference type="InterPro" id="IPR036052">
    <property type="entry name" value="TrpB-like_PALP_sf"/>
</dbReference>
<feature type="modified residue" description="N6-(pyridoxal phosphate)lysine" evidence="6">
    <location>
        <position position="110"/>
    </location>
</feature>
<sequence>MKKYRLVCSVCGKPFERDTEPYVCESCGGLLEPEFDLAANASHYREVIRGGCVSGVWDYRDLLPVEGVEAPVTLSEGNTPLLTASNLGPIVGVEQLFLKNETLNPSGTYKDRFATVALSIEKARNTPAVALGSAGNAANAMAAYSAKAGMPCFVILPPGAVAERGWQVRGYGANLIRMEHTIDDCISMAKQGEALFGWKSLTTNMLTNPLPSDGYKTVGYEIGKQLNFQMPDWIVVPVGGGALMNKIYKGCKDMLELGLIDKIPRFVGAQASGCAPLVDAYQKGLKNPEIWPGVPQTVAFAIADVCVYDGITSMDVLTKSGGCAEEATDEEILEAMHLIASKEAVVAEPASACSVACARKLVAKGVIQPTDSVLCVLSGNGMRDLKLMEQGQKEVPFVKYRDVEAVKAAVNDYLNDSKD</sequence>
<evidence type="ECO:0000259" key="7">
    <source>
        <dbReference type="Pfam" id="PF00291"/>
    </source>
</evidence>
<dbReference type="GO" id="GO:0009088">
    <property type="term" value="P:threonine biosynthetic process"/>
    <property type="evidence" value="ECO:0007669"/>
    <property type="project" value="UniProtKB-UniRule"/>
</dbReference>
<dbReference type="PANTHER" id="PTHR48078">
    <property type="entry name" value="THREONINE DEHYDRATASE, MITOCHONDRIAL-RELATED"/>
    <property type="match status" value="1"/>
</dbReference>
<keyword evidence="9" id="KW-1185">Reference proteome</keyword>
<dbReference type="InterPro" id="IPR004450">
    <property type="entry name" value="Thr_synthase-like"/>
</dbReference>
<dbReference type="GO" id="GO:0009097">
    <property type="term" value="P:isoleucine biosynthetic process"/>
    <property type="evidence" value="ECO:0007669"/>
    <property type="project" value="TreeGrafter"/>
</dbReference>
<dbReference type="InterPro" id="IPR001926">
    <property type="entry name" value="TrpB-like_PALP"/>
</dbReference>